<gene>
    <name evidence="1" type="ORF">GCK32_009374</name>
</gene>
<keyword evidence="2" id="KW-1185">Reference proteome</keyword>
<reference evidence="1 2" key="1">
    <citation type="submission" date="2019-10" db="EMBL/GenBank/DDBJ databases">
        <title>Assembly and Annotation for the nematode Trichostrongylus colubriformis.</title>
        <authorList>
            <person name="Martin J."/>
        </authorList>
    </citation>
    <scope>NUCLEOTIDE SEQUENCE [LARGE SCALE GENOMIC DNA]</scope>
    <source>
        <strain evidence="1">G859</strain>
        <tissue evidence="1">Whole worm</tissue>
    </source>
</reference>
<comment type="caution">
    <text evidence="1">The sequence shown here is derived from an EMBL/GenBank/DDBJ whole genome shotgun (WGS) entry which is preliminary data.</text>
</comment>
<proteinExistence type="predicted"/>
<sequence>CLQYHLLCFNLRFTFQVLLFFIHILDKQRYFIRQLRDIANWLKQGKLSNCLEGIWCL</sequence>
<evidence type="ECO:0000313" key="2">
    <source>
        <dbReference type="Proteomes" id="UP001331761"/>
    </source>
</evidence>
<protein>
    <submittedName>
        <fullName evidence="1">Uncharacterized protein</fullName>
    </submittedName>
</protein>
<name>A0AAN8F7M0_TRICO</name>
<dbReference type="AlphaFoldDB" id="A0AAN8F7M0"/>
<feature type="non-terminal residue" evidence="1">
    <location>
        <position position="1"/>
    </location>
</feature>
<organism evidence="1 2">
    <name type="scientific">Trichostrongylus colubriformis</name>
    <name type="common">Black scour worm</name>
    <dbReference type="NCBI Taxonomy" id="6319"/>
    <lineage>
        <taxon>Eukaryota</taxon>
        <taxon>Metazoa</taxon>
        <taxon>Ecdysozoa</taxon>
        <taxon>Nematoda</taxon>
        <taxon>Chromadorea</taxon>
        <taxon>Rhabditida</taxon>
        <taxon>Rhabditina</taxon>
        <taxon>Rhabditomorpha</taxon>
        <taxon>Strongyloidea</taxon>
        <taxon>Trichostrongylidae</taxon>
        <taxon>Trichostrongylus</taxon>
    </lineage>
</organism>
<evidence type="ECO:0000313" key="1">
    <source>
        <dbReference type="EMBL" id="KAK5970974.1"/>
    </source>
</evidence>
<dbReference type="EMBL" id="WIXE01018370">
    <property type="protein sequence ID" value="KAK5970974.1"/>
    <property type="molecule type" value="Genomic_DNA"/>
</dbReference>
<accession>A0AAN8F7M0</accession>
<dbReference type="Proteomes" id="UP001331761">
    <property type="component" value="Unassembled WGS sequence"/>
</dbReference>